<dbReference type="Pfam" id="PF00795">
    <property type="entry name" value="CN_hydrolase"/>
    <property type="match status" value="1"/>
</dbReference>
<dbReference type="InterPro" id="IPR003010">
    <property type="entry name" value="C-N_Hydrolase"/>
</dbReference>
<keyword evidence="4 9" id="KW-0808">Transferase</keyword>
<evidence type="ECO:0000256" key="3">
    <source>
        <dbReference type="ARBA" id="ARBA00022475"/>
    </source>
</evidence>
<dbReference type="GO" id="GO:0005886">
    <property type="term" value="C:plasma membrane"/>
    <property type="evidence" value="ECO:0007669"/>
    <property type="project" value="UniProtKB-SubCell"/>
</dbReference>
<dbReference type="GO" id="GO:0016410">
    <property type="term" value="F:N-acyltransferase activity"/>
    <property type="evidence" value="ECO:0007669"/>
    <property type="project" value="UniProtKB-UniRule"/>
</dbReference>
<evidence type="ECO:0000256" key="1">
    <source>
        <dbReference type="ARBA" id="ARBA00004651"/>
    </source>
</evidence>
<dbReference type="PANTHER" id="PTHR38686:SF1">
    <property type="entry name" value="APOLIPOPROTEIN N-ACYLTRANSFERASE"/>
    <property type="match status" value="1"/>
</dbReference>
<comment type="subcellular location">
    <subcellularLocation>
        <location evidence="9">Cell inner membrane</location>
        <topology evidence="9">Multi-pass membrane protein</topology>
    </subcellularLocation>
    <subcellularLocation>
        <location evidence="1">Cell membrane</location>
        <topology evidence="1">Multi-pass membrane protein</topology>
    </subcellularLocation>
</comment>
<comment type="caution">
    <text evidence="9">Lacks conserved residue(s) required for the propagation of feature annotation.</text>
</comment>
<evidence type="ECO:0000259" key="10">
    <source>
        <dbReference type="PROSITE" id="PS50263"/>
    </source>
</evidence>
<dbReference type="GO" id="GO:0042158">
    <property type="term" value="P:lipoprotein biosynthetic process"/>
    <property type="evidence" value="ECO:0007669"/>
    <property type="project" value="UniProtKB-UniRule"/>
</dbReference>
<keyword evidence="8 9" id="KW-0012">Acyltransferase</keyword>
<dbReference type="STRING" id="575540.Isop_3432"/>
<dbReference type="Pfam" id="PF20154">
    <property type="entry name" value="LNT_N"/>
    <property type="match status" value="1"/>
</dbReference>
<evidence type="ECO:0000256" key="2">
    <source>
        <dbReference type="ARBA" id="ARBA00010065"/>
    </source>
</evidence>
<accession>E8R6T8</accession>
<dbReference type="InParanoid" id="E8R6T8"/>
<keyword evidence="3 9" id="KW-1003">Cell membrane</keyword>
<dbReference type="KEGG" id="ipa:Isop_3432"/>
<organism evidence="11 12">
    <name type="scientific">Isosphaera pallida (strain ATCC 43644 / DSM 9630 / IS1B)</name>
    <dbReference type="NCBI Taxonomy" id="575540"/>
    <lineage>
        <taxon>Bacteria</taxon>
        <taxon>Pseudomonadati</taxon>
        <taxon>Planctomycetota</taxon>
        <taxon>Planctomycetia</taxon>
        <taxon>Isosphaerales</taxon>
        <taxon>Isosphaeraceae</taxon>
        <taxon>Isosphaera</taxon>
    </lineage>
</organism>
<keyword evidence="7 9" id="KW-0472">Membrane</keyword>
<dbReference type="NCBIfam" id="TIGR00546">
    <property type="entry name" value="lnt"/>
    <property type="match status" value="1"/>
</dbReference>
<evidence type="ECO:0000256" key="5">
    <source>
        <dbReference type="ARBA" id="ARBA00022692"/>
    </source>
</evidence>
<dbReference type="AlphaFoldDB" id="E8R6T8"/>
<dbReference type="CDD" id="cd07571">
    <property type="entry name" value="ALP_N-acyl_transferase"/>
    <property type="match status" value="1"/>
</dbReference>
<dbReference type="eggNOG" id="COG0815">
    <property type="taxonomic scope" value="Bacteria"/>
</dbReference>
<dbReference type="InterPro" id="IPR004563">
    <property type="entry name" value="Apolipo_AcylTrfase"/>
</dbReference>
<comment type="function">
    <text evidence="9">Catalyzes the phospholipid dependent N-acylation of the N-terminal cysteine of apolipoprotein, the last step in lipoprotein maturation.</text>
</comment>
<evidence type="ECO:0000313" key="12">
    <source>
        <dbReference type="Proteomes" id="UP000008631"/>
    </source>
</evidence>
<evidence type="ECO:0000256" key="8">
    <source>
        <dbReference type="ARBA" id="ARBA00023315"/>
    </source>
</evidence>
<dbReference type="EC" id="2.3.1.269" evidence="9"/>
<dbReference type="UniPathway" id="UPA00666"/>
<keyword evidence="5 9" id="KW-0812">Transmembrane</keyword>
<dbReference type="SUPFAM" id="SSF56317">
    <property type="entry name" value="Carbon-nitrogen hydrolase"/>
    <property type="match status" value="1"/>
</dbReference>
<dbReference type="HAMAP" id="MF_01148">
    <property type="entry name" value="Lnt"/>
    <property type="match status" value="1"/>
</dbReference>
<comment type="pathway">
    <text evidence="9">Protein modification; lipoprotein biosynthesis (N-acyl transfer).</text>
</comment>
<dbReference type="Gene3D" id="3.60.110.10">
    <property type="entry name" value="Carbon-nitrogen hydrolase"/>
    <property type="match status" value="1"/>
</dbReference>
<feature type="transmembrane region" description="Helical" evidence="9">
    <location>
        <begin position="92"/>
        <end position="114"/>
    </location>
</feature>
<dbReference type="PROSITE" id="PS50263">
    <property type="entry name" value="CN_HYDROLASE"/>
    <property type="match status" value="1"/>
</dbReference>
<name>E8R6T8_ISOPI</name>
<dbReference type="HOGENOM" id="CLU_019563_3_1_0"/>
<sequence>MTTPSDASSVPPLARFNPLALALGSSALFVASFPLVGADHLAWVALTPLFALAHSPARLRLILPAAYVGGLAFWLPMIYWVNAADPSVLPGWLLMAAVLAFSWPVAVALLRLLVGRFGWPLMLAAPLVWVAVEHVRAYEFTGFPWYNLAHTQADRLCLIQSCDLAGTLGLTAILAVVNAALVDPLGLGGWPDRARLRRLGIAALLVAATVVYGMIRLDHDSFRPGPRVALIQTDFPQRFNSSQTRDPEESVEILLRLTRRALDLEPDKRPNLVVWPETSYPYIVGELPDNLSDERLAAITQGHASGQTPSEWRASVRQLNGFLQETARAFQTPLIVGATRYRFRPERLDKYNSAILFEPDGSFNQVYDKLHLVPFGEYVPLIESMPFLVALTPYRGTLIPSLQFGSCPQWFEWNGLRMAAAICFEDTVPQVVRRLVHETPDQKPPDLLINLSNDGWFRGTQEQGDHLNFARFRCVEHRLPMVRAVNTGISAVIDGDGRIVAQLEPATSGVLSQVVPLDDRRSLYTLTGEWLGPLAVTLSLGAALVGWVGAIRDRRRLGRSAKPVEESTNSPPTL</sequence>
<evidence type="ECO:0000256" key="7">
    <source>
        <dbReference type="ARBA" id="ARBA00023136"/>
    </source>
</evidence>
<dbReference type="EMBL" id="CP002353">
    <property type="protein sequence ID" value="ADV63990.1"/>
    <property type="molecule type" value="Genomic_DNA"/>
</dbReference>
<protein>
    <recommendedName>
        <fullName evidence="9">Apolipoprotein N-acyltransferase</fullName>
        <shortName evidence="9">ALP N-acyltransferase</shortName>
        <ecNumber evidence="9">2.3.1.269</ecNumber>
    </recommendedName>
</protein>
<comment type="similarity">
    <text evidence="2 9">Belongs to the CN hydrolase family. Apolipoprotein N-acyltransferase subfamily.</text>
</comment>
<evidence type="ECO:0000256" key="9">
    <source>
        <dbReference type="HAMAP-Rule" id="MF_01148"/>
    </source>
</evidence>
<feature type="domain" description="CN hydrolase" evidence="10">
    <location>
        <begin position="226"/>
        <end position="517"/>
    </location>
</feature>
<reference evidence="11 12" key="1">
    <citation type="journal article" date="2011" name="Stand. Genomic Sci.">
        <title>Complete genome sequence of Isosphaera pallida type strain (IS1B).</title>
        <authorList>
            <consortium name="US DOE Joint Genome Institute (JGI-PGF)"/>
            <person name="Goker M."/>
            <person name="Cleland D."/>
            <person name="Saunders E."/>
            <person name="Lapidus A."/>
            <person name="Nolan M."/>
            <person name="Lucas S."/>
            <person name="Hammon N."/>
            <person name="Deshpande S."/>
            <person name="Cheng J.F."/>
            <person name="Tapia R."/>
            <person name="Han C."/>
            <person name="Goodwin L."/>
            <person name="Pitluck S."/>
            <person name="Liolios K."/>
            <person name="Pagani I."/>
            <person name="Ivanova N."/>
            <person name="Mavromatis K."/>
            <person name="Pati A."/>
            <person name="Chen A."/>
            <person name="Palaniappan K."/>
            <person name="Land M."/>
            <person name="Hauser L."/>
            <person name="Chang Y.J."/>
            <person name="Jeffries C.D."/>
            <person name="Detter J.C."/>
            <person name="Beck B."/>
            <person name="Woyke T."/>
            <person name="Bristow J."/>
            <person name="Eisen J.A."/>
            <person name="Markowitz V."/>
            <person name="Hugenholtz P."/>
            <person name="Kyrpides N.C."/>
            <person name="Klenk H.P."/>
        </authorList>
    </citation>
    <scope>NUCLEOTIDE SEQUENCE [LARGE SCALE GENOMIC DNA]</scope>
    <source>
        <strain evidence="12">ATCC 43644 / DSM 9630 / IS1B</strain>
    </source>
</reference>
<evidence type="ECO:0000256" key="4">
    <source>
        <dbReference type="ARBA" id="ARBA00022679"/>
    </source>
</evidence>
<dbReference type="Proteomes" id="UP000008631">
    <property type="component" value="Chromosome"/>
</dbReference>
<evidence type="ECO:0000256" key="6">
    <source>
        <dbReference type="ARBA" id="ARBA00022989"/>
    </source>
</evidence>
<feature type="transmembrane region" description="Helical" evidence="9">
    <location>
        <begin position="199"/>
        <end position="217"/>
    </location>
</feature>
<gene>
    <name evidence="9" type="primary">lnt</name>
    <name evidence="11" type="ordered locus">Isop_3432</name>
</gene>
<dbReference type="PANTHER" id="PTHR38686">
    <property type="entry name" value="APOLIPOPROTEIN N-ACYLTRANSFERASE"/>
    <property type="match status" value="1"/>
</dbReference>
<keyword evidence="9" id="KW-0997">Cell inner membrane</keyword>
<keyword evidence="6 9" id="KW-1133">Transmembrane helix</keyword>
<dbReference type="InterPro" id="IPR045378">
    <property type="entry name" value="LNT_N"/>
</dbReference>
<comment type="catalytic activity">
    <reaction evidence="9">
        <text>N-terminal S-1,2-diacyl-sn-glyceryl-L-cysteinyl-[lipoprotein] + a glycerophospholipid = N-acyl-S-1,2-diacyl-sn-glyceryl-L-cysteinyl-[lipoprotein] + a 2-acyl-sn-glycero-3-phospholipid + H(+)</text>
        <dbReference type="Rhea" id="RHEA:48228"/>
        <dbReference type="Rhea" id="RHEA-COMP:14681"/>
        <dbReference type="Rhea" id="RHEA-COMP:14684"/>
        <dbReference type="ChEBI" id="CHEBI:15378"/>
        <dbReference type="ChEBI" id="CHEBI:136912"/>
        <dbReference type="ChEBI" id="CHEBI:140656"/>
        <dbReference type="ChEBI" id="CHEBI:140657"/>
        <dbReference type="ChEBI" id="CHEBI:140660"/>
        <dbReference type="EC" id="2.3.1.269"/>
    </reaction>
</comment>
<dbReference type="InterPro" id="IPR036526">
    <property type="entry name" value="C-N_Hydrolase_sf"/>
</dbReference>
<dbReference type="FunCoup" id="E8R6T8">
    <property type="interactions" value="216"/>
</dbReference>
<evidence type="ECO:0000313" key="11">
    <source>
        <dbReference type="EMBL" id="ADV63990.1"/>
    </source>
</evidence>
<proteinExistence type="inferred from homology"/>
<dbReference type="RefSeq" id="WP_013566278.1">
    <property type="nucleotide sequence ID" value="NC_014962.1"/>
</dbReference>
<keyword evidence="12" id="KW-1185">Reference proteome</keyword>
<feature type="transmembrane region" description="Helical" evidence="9">
    <location>
        <begin position="61"/>
        <end position="80"/>
    </location>
</feature>
<feature type="transmembrane region" description="Helical" evidence="9">
    <location>
        <begin position="20"/>
        <end position="49"/>
    </location>
</feature>
<feature type="transmembrane region" description="Helical" evidence="9">
    <location>
        <begin position="530"/>
        <end position="550"/>
    </location>
</feature>